<keyword evidence="1 3" id="KW-0547">Nucleotide-binding</keyword>
<feature type="binding site" evidence="3">
    <location>
        <begin position="354"/>
        <end position="358"/>
    </location>
    <ligand>
        <name>ATP</name>
        <dbReference type="ChEBI" id="CHEBI:30616"/>
    </ligand>
</feature>
<dbReference type="EC" id="5.6.2.3" evidence="3"/>
<keyword evidence="3 5" id="KW-0378">Hydrolase</keyword>
<evidence type="ECO:0000256" key="1">
    <source>
        <dbReference type="ARBA" id="ARBA00022741"/>
    </source>
</evidence>
<keyword evidence="3 5" id="KW-0347">Helicase</keyword>
<gene>
    <name evidence="5" type="primary">recD2_2</name>
    <name evidence="3" type="synonym">recD2</name>
    <name evidence="5" type="ORF">AMURIS_03427</name>
</gene>
<sequence>MMKIRCVVERITYQNPENGYSVLKVHVKGYDDLVTVVGNLLDANVGAVLLIDGDWKVDSRYGRQFIAEKWEETLPATVYGMEKYLGSGLIKGVGPQYAKRIVQKFGIDTFNVIEENIQILIEVPGIGNKRIRMIAESWERQKEVKNIMLFLQEHGVTTAFAAKIYRQYGNESIAKMKENPFRLADDIWGIGFKTADSIGKKLGFGKESYVRLRSGIMYALSELADDGHVYAEKEQLTRKASGLLEAEDCCVIMTMDQMLKERDLIQEEDAIYLPPFYYAEIGVAGKLKKLAAEPAEDRLWTLLARARRETGNMELSVDVGRIEEAVGMKYDDIQADAIRKAAMAKVMVLTGGPGTGKTTTTQGIIAAYRAYGLKILLAAPTGRAAKRMTEATGLEAKTLHRLLECKPPEGYARNEEKPLEGDVLIVDECSMIDIILMNSLMKAIPGNMRLILVGDIDQLPSVGAGNVLRDVIDSKRFPVIRLTRIFRQAQESRIIMNAHRINAGCMPDISNGRNTDFFFLEKEEPEEAVHEIVELVKNKLPRYYNMPSSVIQVLTPMQKGTVGATNLNLALQEAVNPGGEGLRRSGFVFRPGDKVMQIKNNYDREIFNGDIGIIERVDMTDRILTVDFDGRKICYEAAELDELVHAYATTIHKAQGSEYPIVVMPVLMNHFVMLQRNLIYTGITRAKKILVMVGTKKALAYAVRNVTVTKRNTMLRDRLTDQDKKSTNGADIR</sequence>
<evidence type="ECO:0000256" key="2">
    <source>
        <dbReference type="ARBA" id="ARBA00022840"/>
    </source>
</evidence>
<dbReference type="Pfam" id="PF14520">
    <property type="entry name" value="HHH_5"/>
    <property type="match status" value="1"/>
</dbReference>
<dbReference type="GO" id="GO:0009338">
    <property type="term" value="C:exodeoxyribonuclease V complex"/>
    <property type="evidence" value="ECO:0007669"/>
    <property type="project" value="TreeGrafter"/>
</dbReference>
<dbReference type="InterPro" id="IPR027417">
    <property type="entry name" value="P-loop_NTPase"/>
</dbReference>
<dbReference type="InterPro" id="IPR010994">
    <property type="entry name" value="RuvA_2-like"/>
</dbReference>
<keyword evidence="6" id="KW-1185">Reference proteome</keyword>
<dbReference type="Gene3D" id="1.10.150.20">
    <property type="entry name" value="5' to 3' exonuclease, C-terminal subdomain"/>
    <property type="match status" value="1"/>
</dbReference>
<comment type="similarity">
    <text evidence="3">Belongs to the RecD family. RecD2 subfamily.</text>
</comment>
<dbReference type="InterPro" id="IPR003593">
    <property type="entry name" value="AAA+_ATPase"/>
</dbReference>
<dbReference type="RefSeq" id="WP_103240705.1">
    <property type="nucleotide sequence ID" value="NZ_CANRXC010000020.1"/>
</dbReference>
<dbReference type="Gene3D" id="2.30.30.940">
    <property type="match status" value="1"/>
</dbReference>
<organism evidence="5 6">
    <name type="scientific">Acetatifactor muris</name>
    <dbReference type="NCBI Taxonomy" id="879566"/>
    <lineage>
        <taxon>Bacteria</taxon>
        <taxon>Bacillati</taxon>
        <taxon>Bacillota</taxon>
        <taxon>Clostridia</taxon>
        <taxon>Lachnospirales</taxon>
        <taxon>Lachnospiraceae</taxon>
        <taxon>Acetatifactor</taxon>
    </lineage>
</organism>
<dbReference type="CDD" id="cd17933">
    <property type="entry name" value="DEXSc_RecD-like"/>
    <property type="match status" value="1"/>
</dbReference>
<dbReference type="Pfam" id="PF23139">
    <property type="entry name" value="OB_YrrC"/>
    <property type="match status" value="1"/>
</dbReference>
<evidence type="ECO:0000259" key="4">
    <source>
        <dbReference type="SMART" id="SM00382"/>
    </source>
</evidence>
<dbReference type="Gene3D" id="1.10.10.2220">
    <property type="match status" value="1"/>
</dbReference>
<keyword evidence="2 3" id="KW-0067">ATP-binding</keyword>
<dbReference type="GO" id="GO:0005524">
    <property type="term" value="F:ATP binding"/>
    <property type="evidence" value="ECO:0007669"/>
    <property type="project" value="UniProtKB-UniRule"/>
</dbReference>
<dbReference type="InterPro" id="IPR055446">
    <property type="entry name" value="RecD2_N_OB"/>
</dbReference>
<dbReference type="SUPFAM" id="SSF52540">
    <property type="entry name" value="P-loop containing nucleoside triphosphate hydrolases"/>
    <property type="match status" value="2"/>
</dbReference>
<dbReference type="Gene3D" id="3.40.50.300">
    <property type="entry name" value="P-loop containing nucleotide triphosphate hydrolases"/>
    <property type="match status" value="2"/>
</dbReference>
<keyword evidence="3" id="KW-0413">Isomerase</keyword>
<reference evidence="5 6" key="1">
    <citation type="submission" date="2018-01" db="EMBL/GenBank/DDBJ databases">
        <authorList>
            <person name="Gaut B.S."/>
            <person name="Morton B.R."/>
            <person name="Clegg M.T."/>
            <person name="Duvall M.R."/>
        </authorList>
    </citation>
    <scope>NUCLEOTIDE SEQUENCE [LARGE SCALE GENOMIC DNA]</scope>
    <source>
        <strain evidence="5">GP69</strain>
    </source>
</reference>
<feature type="domain" description="AAA+ ATPase" evidence="4">
    <location>
        <begin position="343"/>
        <end position="486"/>
    </location>
</feature>
<proteinExistence type="inferred from homology"/>
<dbReference type="GO" id="GO:0017116">
    <property type="term" value="F:single-stranded DNA helicase activity"/>
    <property type="evidence" value="ECO:0007669"/>
    <property type="project" value="TreeGrafter"/>
</dbReference>
<evidence type="ECO:0000313" key="6">
    <source>
        <dbReference type="Proteomes" id="UP000236311"/>
    </source>
</evidence>
<dbReference type="InterPro" id="IPR027785">
    <property type="entry name" value="UvrD-like_helicase_C"/>
</dbReference>
<dbReference type="InterPro" id="IPR050534">
    <property type="entry name" value="Coronavir_polyprotein_1ab"/>
</dbReference>
<dbReference type="GO" id="GO:0003677">
    <property type="term" value="F:DNA binding"/>
    <property type="evidence" value="ECO:0007669"/>
    <property type="project" value="UniProtKB-UniRule"/>
</dbReference>
<dbReference type="GO" id="GO:0043139">
    <property type="term" value="F:5'-3' DNA helicase activity"/>
    <property type="evidence" value="ECO:0007669"/>
    <property type="project" value="UniProtKB-UniRule"/>
</dbReference>
<dbReference type="PANTHER" id="PTHR43788:SF6">
    <property type="entry name" value="DNA HELICASE B"/>
    <property type="match status" value="1"/>
</dbReference>
<evidence type="ECO:0000313" key="5">
    <source>
        <dbReference type="EMBL" id="SOY30696.1"/>
    </source>
</evidence>
<dbReference type="Pfam" id="PF13245">
    <property type="entry name" value="AAA_19"/>
    <property type="match status" value="1"/>
</dbReference>
<dbReference type="EMBL" id="OFSM01000018">
    <property type="protein sequence ID" value="SOY30696.1"/>
    <property type="molecule type" value="Genomic_DNA"/>
</dbReference>
<protein>
    <recommendedName>
        <fullName evidence="3">ATP-dependent RecD2 DNA helicase</fullName>
        <ecNumber evidence="3">5.6.2.3</ecNumber>
    </recommendedName>
    <alternativeName>
        <fullName evidence="3">DNA 5'-3' helicase subunit RecD2</fullName>
    </alternativeName>
</protein>
<dbReference type="Pfam" id="PF14490">
    <property type="entry name" value="HHH_RecD2"/>
    <property type="match status" value="1"/>
</dbReference>
<dbReference type="AlphaFoldDB" id="A0A2K4ZJW2"/>
<dbReference type="SUPFAM" id="SSF47781">
    <property type="entry name" value="RuvA domain 2-like"/>
    <property type="match status" value="1"/>
</dbReference>
<dbReference type="GO" id="GO:0016887">
    <property type="term" value="F:ATP hydrolysis activity"/>
    <property type="evidence" value="ECO:0007669"/>
    <property type="project" value="RHEA"/>
</dbReference>
<comment type="catalytic activity">
    <reaction evidence="3">
        <text>ATP + H2O = ADP + phosphate + H(+)</text>
        <dbReference type="Rhea" id="RHEA:13065"/>
        <dbReference type="ChEBI" id="CHEBI:15377"/>
        <dbReference type="ChEBI" id="CHEBI:15378"/>
        <dbReference type="ChEBI" id="CHEBI:30616"/>
        <dbReference type="ChEBI" id="CHEBI:43474"/>
        <dbReference type="ChEBI" id="CHEBI:456216"/>
        <dbReference type="EC" id="5.6.2.3"/>
    </reaction>
</comment>
<dbReference type="InterPro" id="IPR041451">
    <property type="entry name" value="RecD2_SH13"/>
</dbReference>
<dbReference type="Pfam" id="PF13538">
    <property type="entry name" value="UvrD_C_2"/>
    <property type="match status" value="1"/>
</dbReference>
<comment type="function">
    <text evidence="3">DNA-dependent ATPase and ATP-dependent 5'-3' DNA helicase. Has no activity on blunt DNA or DNA with 3'-overhangs, requires at least 10 bases of 5'-ssDNA for helicase activity.</text>
</comment>
<dbReference type="HAMAP" id="MF_01488">
    <property type="entry name" value="RecD2"/>
    <property type="match status" value="1"/>
</dbReference>
<keyword evidence="3" id="KW-0238">DNA-binding</keyword>
<dbReference type="Pfam" id="PF18335">
    <property type="entry name" value="SH3_13"/>
    <property type="match status" value="1"/>
</dbReference>
<evidence type="ECO:0000256" key="3">
    <source>
        <dbReference type="HAMAP-Rule" id="MF_01488"/>
    </source>
</evidence>
<dbReference type="CDD" id="cd18809">
    <property type="entry name" value="SF1_C_RecD"/>
    <property type="match status" value="1"/>
</dbReference>
<dbReference type="SMART" id="SM00382">
    <property type="entry name" value="AAA"/>
    <property type="match status" value="1"/>
</dbReference>
<dbReference type="GO" id="GO:0006310">
    <property type="term" value="P:DNA recombination"/>
    <property type="evidence" value="ECO:0007669"/>
    <property type="project" value="InterPro"/>
</dbReference>
<dbReference type="NCBIfam" id="TIGR01448">
    <property type="entry name" value="recD_rel"/>
    <property type="match status" value="1"/>
</dbReference>
<name>A0A2K4ZJW2_9FIRM</name>
<dbReference type="InterPro" id="IPR029493">
    <property type="entry name" value="RecD2-like_HHH"/>
</dbReference>
<dbReference type="InterPro" id="IPR006345">
    <property type="entry name" value="RecD2"/>
</dbReference>
<dbReference type="PANTHER" id="PTHR43788">
    <property type="entry name" value="DNA2/NAM7 HELICASE FAMILY MEMBER"/>
    <property type="match status" value="1"/>
</dbReference>
<dbReference type="Proteomes" id="UP000236311">
    <property type="component" value="Unassembled WGS sequence"/>
</dbReference>
<accession>A0A2K4ZJW2</accession>
<dbReference type="OrthoDB" id="9803432at2"/>